<name>A0A8C8UBD3_PERMB</name>
<reference evidence="2" key="3">
    <citation type="submission" date="2025-09" db="UniProtKB">
        <authorList>
            <consortium name="Ensembl"/>
        </authorList>
    </citation>
    <scope>IDENTIFICATION</scope>
</reference>
<dbReference type="Proteomes" id="UP000694547">
    <property type="component" value="Chromosome 8"/>
</dbReference>
<evidence type="ECO:0000256" key="1">
    <source>
        <dbReference type="SAM" id="MobiDB-lite"/>
    </source>
</evidence>
<protein>
    <submittedName>
        <fullName evidence="2">Uncharacterized protein</fullName>
    </submittedName>
</protein>
<dbReference type="GeneTree" id="ENSGT00900000143516"/>
<reference evidence="2 3" key="1">
    <citation type="submission" date="2018-10" db="EMBL/GenBank/DDBJ databases">
        <title>Improved assembly of the deer mouse Peromyscus maniculatus genome.</title>
        <authorList>
            <person name="Lassance J.-M."/>
            <person name="Hoekstra H.E."/>
        </authorList>
    </citation>
    <scope>NUCLEOTIDE SEQUENCE [LARGE SCALE GENOMIC DNA]</scope>
</reference>
<organism evidence="2 3">
    <name type="scientific">Peromyscus maniculatus bairdii</name>
    <name type="common">Prairie deer mouse</name>
    <dbReference type="NCBI Taxonomy" id="230844"/>
    <lineage>
        <taxon>Eukaryota</taxon>
        <taxon>Metazoa</taxon>
        <taxon>Chordata</taxon>
        <taxon>Craniata</taxon>
        <taxon>Vertebrata</taxon>
        <taxon>Euteleostomi</taxon>
        <taxon>Mammalia</taxon>
        <taxon>Eutheria</taxon>
        <taxon>Euarchontoglires</taxon>
        <taxon>Glires</taxon>
        <taxon>Rodentia</taxon>
        <taxon>Myomorpha</taxon>
        <taxon>Muroidea</taxon>
        <taxon>Cricetidae</taxon>
        <taxon>Neotominae</taxon>
        <taxon>Peromyscus</taxon>
    </lineage>
</organism>
<sequence length="97" mass="10114">MLRDSGSAGLGWAPAGPEGAILAGGDWRRAGHARPGLRREPCHPAPCPAATSPERLCVRESCPAGRLPELEQGPEAESPSRDPGLRTKGQEGVRGRA</sequence>
<feature type="region of interest" description="Disordered" evidence="1">
    <location>
        <begin position="65"/>
        <end position="97"/>
    </location>
</feature>
<keyword evidence="3" id="KW-1185">Reference proteome</keyword>
<evidence type="ECO:0000313" key="3">
    <source>
        <dbReference type="Proteomes" id="UP000694547"/>
    </source>
</evidence>
<dbReference type="Ensembl" id="ENSPEMT00000037865.1">
    <property type="protein sequence ID" value="ENSPEMP00000029827.1"/>
    <property type="gene ID" value="ENSPEMG00000029808.1"/>
</dbReference>
<proteinExistence type="predicted"/>
<feature type="compositionally biased region" description="Basic and acidic residues" evidence="1">
    <location>
        <begin position="78"/>
        <end position="97"/>
    </location>
</feature>
<reference evidence="2" key="2">
    <citation type="submission" date="2025-08" db="UniProtKB">
        <authorList>
            <consortium name="Ensembl"/>
        </authorList>
    </citation>
    <scope>IDENTIFICATION</scope>
</reference>
<accession>A0A8C8UBD3</accession>
<evidence type="ECO:0000313" key="2">
    <source>
        <dbReference type="Ensembl" id="ENSPEMP00000029827.1"/>
    </source>
</evidence>
<dbReference type="AlphaFoldDB" id="A0A8C8UBD3"/>